<evidence type="ECO:0000256" key="2">
    <source>
        <dbReference type="ARBA" id="ARBA00011028"/>
    </source>
</evidence>
<keyword evidence="8" id="KW-0406">Ion transport</keyword>
<feature type="region of interest" description="Disordered" evidence="10">
    <location>
        <begin position="123"/>
        <end position="167"/>
    </location>
</feature>
<gene>
    <name evidence="12" type="ORF">HYZ11_17295</name>
</gene>
<comment type="similarity">
    <text evidence="2">Belongs to the bacterial solute-binding protein 9 family.</text>
</comment>
<keyword evidence="9" id="KW-1015">Disulfide bond</keyword>
<evidence type="ECO:0000256" key="3">
    <source>
        <dbReference type="ARBA" id="ARBA00022448"/>
    </source>
</evidence>
<dbReference type="GO" id="GO:0006829">
    <property type="term" value="P:zinc ion transport"/>
    <property type="evidence" value="ECO:0007669"/>
    <property type="project" value="InterPro"/>
</dbReference>
<feature type="compositionally biased region" description="Basic and acidic residues" evidence="10">
    <location>
        <begin position="123"/>
        <end position="165"/>
    </location>
</feature>
<dbReference type="Proteomes" id="UP000782312">
    <property type="component" value="Unassembled WGS sequence"/>
</dbReference>
<dbReference type="GO" id="GO:0042597">
    <property type="term" value="C:periplasmic space"/>
    <property type="evidence" value="ECO:0007669"/>
    <property type="project" value="UniProtKB-SubCell"/>
</dbReference>
<evidence type="ECO:0000313" key="12">
    <source>
        <dbReference type="EMBL" id="MBI3129368.1"/>
    </source>
</evidence>
<dbReference type="GO" id="GO:0046872">
    <property type="term" value="F:metal ion binding"/>
    <property type="evidence" value="ECO:0007669"/>
    <property type="project" value="UniProtKB-KW"/>
</dbReference>
<keyword evidence="4" id="KW-0479">Metal-binding</keyword>
<evidence type="ECO:0000256" key="10">
    <source>
        <dbReference type="SAM" id="MobiDB-lite"/>
    </source>
</evidence>
<dbReference type="PANTHER" id="PTHR42953">
    <property type="entry name" value="HIGH-AFFINITY ZINC UPTAKE SYSTEM PROTEIN ZNUA-RELATED"/>
    <property type="match status" value="1"/>
</dbReference>
<dbReference type="SUPFAM" id="SSF53807">
    <property type="entry name" value="Helical backbone' metal receptor"/>
    <property type="match status" value="1"/>
</dbReference>
<reference evidence="12" key="1">
    <citation type="submission" date="2020-07" db="EMBL/GenBank/DDBJ databases">
        <title>Huge and variable diversity of episymbiotic CPR bacteria and DPANN archaea in groundwater ecosystems.</title>
        <authorList>
            <person name="He C.Y."/>
            <person name="Keren R."/>
            <person name="Whittaker M."/>
            <person name="Farag I.F."/>
            <person name="Doudna J."/>
            <person name="Cate J.H.D."/>
            <person name="Banfield J.F."/>
        </authorList>
    </citation>
    <scope>NUCLEOTIDE SEQUENCE</scope>
    <source>
        <strain evidence="12">NC_groundwater_763_Ag_S-0.2um_68_21</strain>
    </source>
</reference>
<keyword evidence="6" id="KW-0574">Periplasm</keyword>
<proteinExistence type="inferred from homology"/>
<dbReference type="InterPro" id="IPR006127">
    <property type="entry name" value="ZnuA-like"/>
</dbReference>
<dbReference type="InterPro" id="IPR050492">
    <property type="entry name" value="Bact_metal-bind_prot9"/>
</dbReference>
<comment type="caution">
    <text evidence="12">The sequence shown here is derived from an EMBL/GenBank/DDBJ whole genome shotgun (WGS) entry which is preliminary data.</text>
</comment>
<evidence type="ECO:0000256" key="7">
    <source>
        <dbReference type="ARBA" id="ARBA00022833"/>
    </source>
</evidence>
<evidence type="ECO:0000256" key="6">
    <source>
        <dbReference type="ARBA" id="ARBA00022764"/>
    </source>
</evidence>
<dbReference type="EMBL" id="JACPUR010000040">
    <property type="protein sequence ID" value="MBI3129368.1"/>
    <property type="molecule type" value="Genomic_DNA"/>
</dbReference>
<feature type="chain" id="PRO_5037917720" evidence="11">
    <location>
        <begin position="26"/>
        <end position="334"/>
    </location>
</feature>
<keyword evidence="7" id="KW-0862">Zinc</keyword>
<evidence type="ECO:0000256" key="9">
    <source>
        <dbReference type="ARBA" id="ARBA00023157"/>
    </source>
</evidence>
<evidence type="ECO:0000256" key="5">
    <source>
        <dbReference type="ARBA" id="ARBA00022729"/>
    </source>
</evidence>
<dbReference type="AlphaFoldDB" id="A0A932I292"/>
<evidence type="ECO:0000313" key="13">
    <source>
        <dbReference type="Proteomes" id="UP000782312"/>
    </source>
</evidence>
<evidence type="ECO:0000256" key="8">
    <source>
        <dbReference type="ARBA" id="ARBA00023065"/>
    </source>
</evidence>
<accession>A0A932I292</accession>
<name>A0A932I292_UNCTE</name>
<feature type="signal peptide" evidence="11">
    <location>
        <begin position="1"/>
        <end position="25"/>
    </location>
</feature>
<evidence type="ECO:0000256" key="11">
    <source>
        <dbReference type="SAM" id="SignalP"/>
    </source>
</evidence>
<dbReference type="PANTHER" id="PTHR42953:SF3">
    <property type="entry name" value="HIGH-AFFINITY ZINC UPTAKE SYSTEM PROTEIN ZNUA"/>
    <property type="match status" value="1"/>
</dbReference>
<dbReference type="Pfam" id="PF01297">
    <property type="entry name" value="ZnuA"/>
    <property type="match status" value="1"/>
</dbReference>
<keyword evidence="5 11" id="KW-0732">Signal</keyword>
<dbReference type="CDD" id="cd01019">
    <property type="entry name" value="ZnuA"/>
    <property type="match status" value="1"/>
</dbReference>
<organism evidence="12 13">
    <name type="scientific">Tectimicrobiota bacterium</name>
    <dbReference type="NCBI Taxonomy" id="2528274"/>
    <lineage>
        <taxon>Bacteria</taxon>
        <taxon>Pseudomonadati</taxon>
        <taxon>Nitrospinota/Tectimicrobiota group</taxon>
        <taxon>Candidatus Tectimicrobiota</taxon>
    </lineage>
</organism>
<evidence type="ECO:0000256" key="1">
    <source>
        <dbReference type="ARBA" id="ARBA00004418"/>
    </source>
</evidence>
<sequence length="334" mass="36124">MRIRPPAWLGAACLSLFFHPAAAPAAPRVVVTISPIHSLAASVMEGAASPRLLIPGTASPHNYTLKPSDAQALAQAQLIIWVGEEIEPILEKPLKALGKKARVLELSKAPGITLLDAREGGVWEGHGHEEKEKGHAQDETKRGHDEQEKKEAGKKEERHEEKDMHIWLSPANAKRIARAMAQALGEIDPGNAPAYRANAERLAAGIDALDAELREQLKPVRGKPYIVFHDAYQYFERHYGLSPAGSISASSAHAPGAKRLYEIRKKIVESKAGCVFREPQFPSRLVETVVSGTPAKIGVLDPDGGATIPPGPGAYFRLMRNLAGSLRACLLSEN</sequence>
<dbReference type="InterPro" id="IPR035520">
    <property type="entry name" value="ZnuA"/>
</dbReference>
<comment type="subcellular location">
    <subcellularLocation>
        <location evidence="1">Periplasm</location>
    </subcellularLocation>
</comment>
<dbReference type="Gene3D" id="3.40.50.1980">
    <property type="entry name" value="Nitrogenase molybdenum iron protein domain"/>
    <property type="match status" value="2"/>
</dbReference>
<keyword evidence="3" id="KW-0813">Transport</keyword>
<protein>
    <submittedName>
        <fullName evidence="12">Zinc ABC transporter substrate-binding protein</fullName>
    </submittedName>
</protein>
<evidence type="ECO:0000256" key="4">
    <source>
        <dbReference type="ARBA" id="ARBA00022723"/>
    </source>
</evidence>